<dbReference type="GO" id="GO:0030832">
    <property type="term" value="P:regulation of actin filament length"/>
    <property type="evidence" value="ECO:0007669"/>
    <property type="project" value="TreeGrafter"/>
</dbReference>
<keyword evidence="14" id="KW-0966">Cell projection</keyword>
<dbReference type="GO" id="GO:0051015">
    <property type="term" value="F:actin filament binding"/>
    <property type="evidence" value="ECO:0007669"/>
    <property type="project" value="InterPro"/>
</dbReference>
<keyword evidence="4" id="KW-0963">Cytoplasm</keyword>
<evidence type="ECO:0000256" key="11">
    <source>
        <dbReference type="ARBA" id="ARBA00023175"/>
    </source>
</evidence>
<dbReference type="AlphaFoldDB" id="A0A8C1GA22"/>
<evidence type="ECO:0000256" key="14">
    <source>
        <dbReference type="ARBA" id="ARBA00023273"/>
    </source>
</evidence>
<reference evidence="18" key="1">
    <citation type="submission" date="2025-08" db="UniProtKB">
        <authorList>
            <consortium name="Ensembl"/>
        </authorList>
    </citation>
    <scope>IDENTIFICATION</scope>
</reference>
<dbReference type="GO" id="GO:0005516">
    <property type="term" value="F:calmodulin binding"/>
    <property type="evidence" value="ECO:0007669"/>
    <property type="project" value="UniProtKB-KW"/>
</dbReference>
<dbReference type="GO" id="GO:0000146">
    <property type="term" value="F:microfilament motor activity"/>
    <property type="evidence" value="ECO:0007669"/>
    <property type="project" value="TreeGrafter"/>
</dbReference>
<keyword evidence="8" id="KW-0112">Calmodulin-binding</keyword>
<reference evidence="18" key="2">
    <citation type="submission" date="2025-09" db="UniProtKB">
        <authorList>
            <consortium name="Ensembl"/>
        </authorList>
    </citation>
    <scope>IDENTIFICATION</scope>
</reference>
<sequence>MGDAEMAVFRAAPPYLRKSEREFLEAQTKLFDLKKESFVPDPVEEFVKATITTQEGDKATAETQGGKTITVKESDVLQQNHTKFDQIEDTAMLSFLHEPAVLFNLKEHYAAWMIYMSIQEPTPGFSVTVNPYKWLPVYNQEVVIAYRGKKRSEAPPHIYSLSDNAYQYMLAGDTHKNNQTTDYHIFY</sequence>
<evidence type="ECO:0000256" key="5">
    <source>
        <dbReference type="ARBA" id="ARBA00022737"/>
    </source>
</evidence>
<evidence type="ECO:0000256" key="10">
    <source>
        <dbReference type="ARBA" id="ARBA00023123"/>
    </source>
</evidence>
<keyword evidence="11" id="KW-0505">Motor protein</keyword>
<protein>
    <submittedName>
        <fullName evidence="18">Uncharacterized protein</fullName>
    </submittedName>
</protein>
<dbReference type="PANTHER" id="PTHR46256">
    <property type="entry name" value="AGAP011099-PA"/>
    <property type="match status" value="1"/>
</dbReference>
<dbReference type="FunFam" id="2.30.30.360:FF:000001">
    <property type="entry name" value="Myosin heavy chain"/>
    <property type="match status" value="1"/>
</dbReference>
<organism evidence="18 19">
    <name type="scientific">Cyprinus carpio</name>
    <name type="common">Common carp</name>
    <dbReference type="NCBI Taxonomy" id="7962"/>
    <lineage>
        <taxon>Eukaryota</taxon>
        <taxon>Metazoa</taxon>
        <taxon>Chordata</taxon>
        <taxon>Craniata</taxon>
        <taxon>Vertebrata</taxon>
        <taxon>Euteleostomi</taxon>
        <taxon>Actinopterygii</taxon>
        <taxon>Neopterygii</taxon>
        <taxon>Teleostei</taxon>
        <taxon>Ostariophysi</taxon>
        <taxon>Cypriniformes</taxon>
        <taxon>Cyprinidae</taxon>
        <taxon>Cyprininae</taxon>
        <taxon>Cyprinus</taxon>
    </lineage>
</organism>
<keyword evidence="9" id="KW-0175">Coiled coil</keyword>
<evidence type="ECO:0000259" key="16">
    <source>
        <dbReference type="PROSITE" id="PS51456"/>
    </source>
</evidence>
<evidence type="ECO:0000256" key="8">
    <source>
        <dbReference type="ARBA" id="ARBA00022860"/>
    </source>
</evidence>
<keyword evidence="5" id="KW-0677">Repeat</keyword>
<comment type="subcellular location">
    <subcellularLocation>
        <location evidence="2">Cell projection</location>
    </subcellularLocation>
    <subcellularLocation>
        <location evidence="1">Cytoplasm</location>
        <location evidence="1">Cytoskeleton</location>
    </subcellularLocation>
</comment>
<evidence type="ECO:0000256" key="4">
    <source>
        <dbReference type="ARBA" id="ARBA00022490"/>
    </source>
</evidence>
<feature type="domain" description="Myosin N-terminal SH3-like" evidence="17">
    <location>
        <begin position="32"/>
        <end position="81"/>
    </location>
</feature>
<evidence type="ECO:0000313" key="19">
    <source>
        <dbReference type="Proteomes" id="UP000694427"/>
    </source>
</evidence>
<evidence type="ECO:0000256" key="6">
    <source>
        <dbReference type="ARBA" id="ARBA00022741"/>
    </source>
</evidence>
<dbReference type="GO" id="GO:0042995">
    <property type="term" value="C:cell projection"/>
    <property type="evidence" value="ECO:0007669"/>
    <property type="project" value="UniProtKB-SubCell"/>
</dbReference>
<keyword evidence="6" id="KW-0547">Nucleotide-binding</keyword>
<dbReference type="Proteomes" id="UP000694427">
    <property type="component" value="Unplaced"/>
</dbReference>
<dbReference type="PANTHER" id="PTHR46256:SF5">
    <property type="entry name" value="MYOSIN-IIIB-LIKE"/>
    <property type="match status" value="1"/>
</dbReference>
<dbReference type="Gene3D" id="2.30.30.360">
    <property type="entry name" value="Myosin S1 fragment, N-terminal"/>
    <property type="match status" value="1"/>
</dbReference>
<name>A0A8C1GA22_CYPCA</name>
<comment type="caution">
    <text evidence="15">Lacks conserved residue(s) required for the propagation of feature annotation.</text>
</comment>
<dbReference type="GO" id="GO:0005524">
    <property type="term" value="F:ATP binding"/>
    <property type="evidence" value="ECO:0007669"/>
    <property type="project" value="UniProtKB-KW"/>
</dbReference>
<feature type="domain" description="Myosin motor" evidence="16">
    <location>
        <begin position="85"/>
        <end position="187"/>
    </location>
</feature>
<accession>A0A8C1GA22</accession>
<dbReference type="InterPro" id="IPR036961">
    <property type="entry name" value="Kinesin_motor_dom_sf"/>
</dbReference>
<keyword evidence="10 15" id="KW-0518">Myosin</keyword>
<dbReference type="PROSITE" id="PS51456">
    <property type="entry name" value="MYOSIN_MOTOR"/>
    <property type="match status" value="1"/>
</dbReference>
<evidence type="ECO:0000313" key="18">
    <source>
        <dbReference type="Ensembl" id="ENSCCRP00010006181.1"/>
    </source>
</evidence>
<evidence type="ECO:0000256" key="3">
    <source>
        <dbReference type="ARBA" id="ARBA00008314"/>
    </source>
</evidence>
<dbReference type="InterPro" id="IPR052409">
    <property type="entry name" value="Myosin-III_kinase_activity"/>
</dbReference>
<dbReference type="GO" id="GO:0016459">
    <property type="term" value="C:myosin complex"/>
    <property type="evidence" value="ECO:0007669"/>
    <property type="project" value="UniProtKB-KW"/>
</dbReference>
<dbReference type="Pfam" id="PF02736">
    <property type="entry name" value="Myosin_N"/>
    <property type="match status" value="1"/>
</dbReference>
<dbReference type="Ensembl" id="ENSCCRT00010006673.1">
    <property type="protein sequence ID" value="ENSCCRP00010006181.1"/>
    <property type="gene ID" value="ENSCCRG00010002497.1"/>
</dbReference>
<keyword evidence="12 15" id="KW-0009">Actin-binding</keyword>
<keyword evidence="19" id="KW-1185">Reference proteome</keyword>
<evidence type="ECO:0000256" key="15">
    <source>
        <dbReference type="PROSITE-ProRule" id="PRU00782"/>
    </source>
</evidence>
<evidence type="ECO:0000256" key="13">
    <source>
        <dbReference type="ARBA" id="ARBA00023212"/>
    </source>
</evidence>
<dbReference type="GO" id="GO:0048731">
    <property type="term" value="P:system development"/>
    <property type="evidence" value="ECO:0007669"/>
    <property type="project" value="UniProtKB-ARBA"/>
</dbReference>
<keyword evidence="7" id="KW-0067">ATP-binding</keyword>
<evidence type="ECO:0000259" key="17">
    <source>
        <dbReference type="PROSITE" id="PS51844"/>
    </source>
</evidence>
<dbReference type="InterPro" id="IPR027417">
    <property type="entry name" value="P-loop_NTPase"/>
</dbReference>
<dbReference type="PROSITE" id="PS51844">
    <property type="entry name" value="SH3_LIKE"/>
    <property type="match status" value="1"/>
</dbReference>
<dbReference type="Pfam" id="PF00063">
    <property type="entry name" value="Myosin_head"/>
    <property type="match status" value="1"/>
</dbReference>
<dbReference type="InterPro" id="IPR008989">
    <property type="entry name" value="Myosin_S1_N"/>
</dbReference>
<dbReference type="Gene3D" id="3.40.850.10">
    <property type="entry name" value="Kinesin motor domain"/>
    <property type="match status" value="1"/>
</dbReference>
<dbReference type="FunFam" id="3.40.850.10:FF:000101">
    <property type="entry name" value="Slow myosin heavy chain 2"/>
    <property type="match status" value="1"/>
</dbReference>
<evidence type="ECO:0000256" key="12">
    <source>
        <dbReference type="ARBA" id="ARBA00023203"/>
    </source>
</evidence>
<dbReference type="GO" id="GO:0004674">
    <property type="term" value="F:protein serine/threonine kinase activity"/>
    <property type="evidence" value="ECO:0007669"/>
    <property type="project" value="TreeGrafter"/>
</dbReference>
<dbReference type="SUPFAM" id="SSF52540">
    <property type="entry name" value="P-loop containing nucleoside triphosphate hydrolases"/>
    <property type="match status" value="1"/>
</dbReference>
<keyword evidence="13" id="KW-0206">Cytoskeleton</keyword>
<evidence type="ECO:0000256" key="9">
    <source>
        <dbReference type="ARBA" id="ARBA00023054"/>
    </source>
</evidence>
<proteinExistence type="inferred from homology"/>
<dbReference type="InterPro" id="IPR004009">
    <property type="entry name" value="SH3_Myosin"/>
</dbReference>
<evidence type="ECO:0000256" key="2">
    <source>
        <dbReference type="ARBA" id="ARBA00004316"/>
    </source>
</evidence>
<evidence type="ECO:0000256" key="1">
    <source>
        <dbReference type="ARBA" id="ARBA00004245"/>
    </source>
</evidence>
<dbReference type="InterPro" id="IPR001609">
    <property type="entry name" value="Myosin_head_motor_dom-like"/>
</dbReference>
<evidence type="ECO:0000256" key="7">
    <source>
        <dbReference type="ARBA" id="ARBA00022840"/>
    </source>
</evidence>
<comment type="similarity">
    <text evidence="3 15">Belongs to the TRAFAC class myosin-kinesin ATPase superfamily. Myosin family.</text>
</comment>